<keyword evidence="1" id="KW-0175">Coiled coil</keyword>
<organism evidence="3 4">
    <name type="scientific">Tanacetum coccineum</name>
    <dbReference type="NCBI Taxonomy" id="301880"/>
    <lineage>
        <taxon>Eukaryota</taxon>
        <taxon>Viridiplantae</taxon>
        <taxon>Streptophyta</taxon>
        <taxon>Embryophyta</taxon>
        <taxon>Tracheophyta</taxon>
        <taxon>Spermatophyta</taxon>
        <taxon>Magnoliopsida</taxon>
        <taxon>eudicotyledons</taxon>
        <taxon>Gunneridae</taxon>
        <taxon>Pentapetalae</taxon>
        <taxon>asterids</taxon>
        <taxon>campanulids</taxon>
        <taxon>Asterales</taxon>
        <taxon>Asteraceae</taxon>
        <taxon>Asteroideae</taxon>
        <taxon>Anthemideae</taxon>
        <taxon>Anthemidinae</taxon>
        <taxon>Tanacetum</taxon>
    </lineage>
</organism>
<feature type="compositionally biased region" description="Basic and acidic residues" evidence="2">
    <location>
        <begin position="20"/>
        <end position="30"/>
    </location>
</feature>
<reference evidence="3" key="2">
    <citation type="submission" date="2022-01" db="EMBL/GenBank/DDBJ databases">
        <authorList>
            <person name="Yamashiro T."/>
            <person name="Shiraishi A."/>
            <person name="Satake H."/>
            <person name="Nakayama K."/>
        </authorList>
    </citation>
    <scope>NUCLEOTIDE SEQUENCE</scope>
</reference>
<feature type="coiled-coil region" evidence="1">
    <location>
        <begin position="147"/>
        <end position="177"/>
    </location>
</feature>
<feature type="compositionally biased region" description="Basic and acidic residues" evidence="2">
    <location>
        <begin position="119"/>
        <end position="128"/>
    </location>
</feature>
<evidence type="ECO:0000313" key="3">
    <source>
        <dbReference type="EMBL" id="GJS97615.1"/>
    </source>
</evidence>
<dbReference type="EMBL" id="BQNB010011978">
    <property type="protein sequence ID" value="GJS97615.1"/>
    <property type="molecule type" value="Genomic_DNA"/>
</dbReference>
<gene>
    <name evidence="3" type="ORF">Tco_0804583</name>
</gene>
<feature type="region of interest" description="Disordered" evidence="2">
    <location>
        <begin position="114"/>
        <end position="142"/>
    </location>
</feature>
<accession>A0ABQ5A903</accession>
<evidence type="ECO:0000256" key="2">
    <source>
        <dbReference type="SAM" id="MobiDB-lite"/>
    </source>
</evidence>
<reference evidence="3" key="1">
    <citation type="journal article" date="2022" name="Int. J. Mol. Sci.">
        <title>Draft Genome of Tanacetum Coccineum: Genomic Comparison of Closely Related Tanacetum-Family Plants.</title>
        <authorList>
            <person name="Yamashiro T."/>
            <person name="Shiraishi A."/>
            <person name="Nakayama K."/>
            <person name="Satake H."/>
        </authorList>
    </citation>
    <scope>NUCLEOTIDE SEQUENCE</scope>
</reference>
<protein>
    <submittedName>
        <fullName evidence="3">Uncharacterized protein</fullName>
    </submittedName>
</protein>
<name>A0ABQ5A903_9ASTR</name>
<comment type="caution">
    <text evidence="3">The sequence shown here is derived from an EMBL/GenBank/DDBJ whole genome shotgun (WGS) entry which is preliminary data.</text>
</comment>
<feature type="region of interest" description="Disordered" evidence="2">
    <location>
        <begin position="1"/>
        <end position="70"/>
    </location>
</feature>
<evidence type="ECO:0000313" key="4">
    <source>
        <dbReference type="Proteomes" id="UP001151760"/>
    </source>
</evidence>
<keyword evidence="4" id="KW-1185">Reference proteome</keyword>
<sequence length="198" mass="22256">MSKPKSTLDDSTVFDDQDADHEVVEDKGSGDKGGNTEELVSTTRPEVSTARPDIDADVEPRTPPTTTSLFDDKDITMAQTLIKMKEEKAKDKGVLIKDVDDSSRPARSILTLKPLPTIDPKDKGKGVLKESPVNKVKRSDMDAAQIAKDAEIARLVHEKELAEMEREKEERQRHDQASVDYIAIYMMKFKLRWMLVKS</sequence>
<evidence type="ECO:0000256" key="1">
    <source>
        <dbReference type="SAM" id="Coils"/>
    </source>
</evidence>
<proteinExistence type="predicted"/>
<dbReference type="Proteomes" id="UP001151760">
    <property type="component" value="Unassembled WGS sequence"/>
</dbReference>